<evidence type="ECO:0000259" key="7">
    <source>
        <dbReference type="PROSITE" id="PS50850"/>
    </source>
</evidence>
<dbReference type="SUPFAM" id="SSF103473">
    <property type="entry name" value="MFS general substrate transporter"/>
    <property type="match status" value="1"/>
</dbReference>
<feature type="transmembrane region" description="Helical" evidence="6">
    <location>
        <begin position="263"/>
        <end position="284"/>
    </location>
</feature>
<dbReference type="InterPro" id="IPR011701">
    <property type="entry name" value="MFS"/>
</dbReference>
<dbReference type="Pfam" id="PF07690">
    <property type="entry name" value="MFS_1"/>
    <property type="match status" value="1"/>
</dbReference>
<organism evidence="8 9">
    <name type="scientific">Nocardiopsis rhodophaea</name>
    <dbReference type="NCBI Taxonomy" id="280238"/>
    <lineage>
        <taxon>Bacteria</taxon>
        <taxon>Bacillati</taxon>
        <taxon>Actinomycetota</taxon>
        <taxon>Actinomycetes</taxon>
        <taxon>Streptosporangiales</taxon>
        <taxon>Nocardiopsidaceae</taxon>
        <taxon>Nocardiopsis</taxon>
    </lineage>
</organism>
<feature type="domain" description="Major facilitator superfamily (MFS) profile" evidence="7">
    <location>
        <begin position="4"/>
        <end position="381"/>
    </location>
</feature>
<evidence type="ECO:0000256" key="3">
    <source>
        <dbReference type="ARBA" id="ARBA00022692"/>
    </source>
</evidence>
<keyword evidence="5 6" id="KW-0472">Membrane</keyword>
<dbReference type="Proteomes" id="UP001501585">
    <property type="component" value="Unassembled WGS sequence"/>
</dbReference>
<feature type="transmembrane region" description="Helical" evidence="6">
    <location>
        <begin position="158"/>
        <end position="181"/>
    </location>
</feature>
<evidence type="ECO:0000313" key="9">
    <source>
        <dbReference type="Proteomes" id="UP001501585"/>
    </source>
</evidence>
<proteinExistence type="predicted"/>
<feature type="transmembrane region" description="Helical" evidence="6">
    <location>
        <begin position="42"/>
        <end position="63"/>
    </location>
</feature>
<evidence type="ECO:0000313" key="8">
    <source>
        <dbReference type="EMBL" id="GAA1980851.1"/>
    </source>
</evidence>
<evidence type="ECO:0000256" key="6">
    <source>
        <dbReference type="SAM" id="Phobius"/>
    </source>
</evidence>
<sequence length="396" mass="40140">MNRSILVLMFCLFSVGSAEFVIAGLLPGIASELDVSVSAAGMLVSGYAIAIVLAGPAITLLTGRLPRKPLMIALMTLFAVSNAAGALAPDYTTLMVTRVLSAFTHCTFFALALVVGTGLVPADRQGAAIARLAIGLNMANVLGVPLGTLLGTEFGWRSTLWAVSLFGVIASVLLAVLIPGGRQDGPPSGALAELRVLGRSQVVAAIGMSALGCGGVFTAYTFIAPLLEDVSGFGGSAVGVLLLLFGLGTFAGSAIGGKLTDRALMPSLCGLLGAVAVVLATYSLLVTNQWTSAVGLVLFGMSFGAILPGLQARVMRSSGIGAPTLALAVNIAAMNIGIAFGSWLGGRILDTGMGLRTVVLAGAAVAAVGFLLSLLELFRDRTRTTPEPAAEVPSHV</sequence>
<evidence type="ECO:0000256" key="2">
    <source>
        <dbReference type="ARBA" id="ARBA00022475"/>
    </source>
</evidence>
<reference evidence="8 9" key="1">
    <citation type="journal article" date="2019" name="Int. J. Syst. Evol. Microbiol.">
        <title>The Global Catalogue of Microorganisms (GCM) 10K type strain sequencing project: providing services to taxonomists for standard genome sequencing and annotation.</title>
        <authorList>
            <consortium name="The Broad Institute Genomics Platform"/>
            <consortium name="The Broad Institute Genome Sequencing Center for Infectious Disease"/>
            <person name="Wu L."/>
            <person name="Ma J."/>
        </authorList>
    </citation>
    <scope>NUCLEOTIDE SEQUENCE [LARGE SCALE GENOMIC DNA]</scope>
    <source>
        <strain evidence="8 9">JCM 15313</strain>
    </source>
</reference>
<dbReference type="PANTHER" id="PTHR43124:SF8">
    <property type="entry name" value="INNER MEMBRANE TRANSPORT PROTEIN YDHP"/>
    <property type="match status" value="1"/>
</dbReference>
<dbReference type="CDD" id="cd17324">
    <property type="entry name" value="MFS_NepI_like"/>
    <property type="match status" value="1"/>
</dbReference>
<dbReference type="InterPro" id="IPR050189">
    <property type="entry name" value="MFS_Efflux_Transporters"/>
</dbReference>
<feature type="transmembrane region" description="Helical" evidence="6">
    <location>
        <begin position="70"/>
        <end position="88"/>
    </location>
</feature>
<dbReference type="PANTHER" id="PTHR43124">
    <property type="entry name" value="PURINE EFFLUX PUMP PBUE"/>
    <property type="match status" value="1"/>
</dbReference>
<dbReference type="InterPro" id="IPR020846">
    <property type="entry name" value="MFS_dom"/>
</dbReference>
<feature type="transmembrane region" description="Helical" evidence="6">
    <location>
        <begin position="357"/>
        <end position="378"/>
    </location>
</feature>
<gene>
    <name evidence="8" type="ORF">GCM10009799_02410</name>
</gene>
<evidence type="ECO:0000256" key="1">
    <source>
        <dbReference type="ARBA" id="ARBA00004651"/>
    </source>
</evidence>
<name>A0ABN2S5Z6_9ACTN</name>
<dbReference type="InterPro" id="IPR036259">
    <property type="entry name" value="MFS_trans_sf"/>
</dbReference>
<comment type="caution">
    <text evidence="8">The sequence shown here is derived from an EMBL/GenBank/DDBJ whole genome shotgun (WGS) entry which is preliminary data.</text>
</comment>
<evidence type="ECO:0000256" key="5">
    <source>
        <dbReference type="ARBA" id="ARBA00023136"/>
    </source>
</evidence>
<keyword evidence="9" id="KW-1185">Reference proteome</keyword>
<feature type="transmembrane region" description="Helical" evidence="6">
    <location>
        <begin position="290"/>
        <end position="310"/>
    </location>
</feature>
<dbReference type="EMBL" id="BAAAPC010000001">
    <property type="protein sequence ID" value="GAA1980851.1"/>
    <property type="molecule type" value="Genomic_DNA"/>
</dbReference>
<feature type="transmembrane region" description="Helical" evidence="6">
    <location>
        <begin position="202"/>
        <end position="224"/>
    </location>
</feature>
<feature type="transmembrane region" description="Helical" evidence="6">
    <location>
        <begin position="132"/>
        <end position="152"/>
    </location>
</feature>
<keyword evidence="3 6" id="KW-0812">Transmembrane</keyword>
<feature type="transmembrane region" description="Helical" evidence="6">
    <location>
        <begin position="322"/>
        <end position="345"/>
    </location>
</feature>
<protein>
    <submittedName>
        <fullName evidence="8">MFS transporter</fullName>
    </submittedName>
</protein>
<feature type="transmembrane region" description="Helical" evidence="6">
    <location>
        <begin position="100"/>
        <end position="120"/>
    </location>
</feature>
<dbReference type="Gene3D" id="1.20.1250.20">
    <property type="entry name" value="MFS general substrate transporter like domains"/>
    <property type="match status" value="1"/>
</dbReference>
<feature type="transmembrane region" description="Helical" evidence="6">
    <location>
        <begin position="230"/>
        <end position="251"/>
    </location>
</feature>
<accession>A0ABN2S5Z6</accession>
<evidence type="ECO:0000256" key="4">
    <source>
        <dbReference type="ARBA" id="ARBA00022989"/>
    </source>
</evidence>
<keyword evidence="2" id="KW-1003">Cell membrane</keyword>
<dbReference type="PROSITE" id="PS50850">
    <property type="entry name" value="MFS"/>
    <property type="match status" value="1"/>
</dbReference>
<dbReference type="RefSeq" id="WP_344159549.1">
    <property type="nucleotide sequence ID" value="NZ_BAAAPC010000001.1"/>
</dbReference>
<keyword evidence="4 6" id="KW-1133">Transmembrane helix</keyword>
<comment type="subcellular location">
    <subcellularLocation>
        <location evidence="1">Cell membrane</location>
        <topology evidence="1">Multi-pass membrane protein</topology>
    </subcellularLocation>
</comment>